<dbReference type="KEGG" id="tsph:KIH39_17635"/>
<evidence type="ECO:0000256" key="1">
    <source>
        <dbReference type="SAM" id="Phobius"/>
    </source>
</evidence>
<dbReference type="PANTHER" id="PTHR30093:SF2">
    <property type="entry name" value="TYPE II SECRETION SYSTEM PROTEIN H"/>
    <property type="match status" value="1"/>
</dbReference>
<feature type="domain" description="DUF1559" evidence="2">
    <location>
        <begin position="40"/>
        <end position="280"/>
    </location>
</feature>
<dbReference type="InterPro" id="IPR045584">
    <property type="entry name" value="Pilin-like"/>
</dbReference>
<feature type="transmembrane region" description="Helical" evidence="1">
    <location>
        <begin position="21"/>
        <end position="39"/>
    </location>
</feature>
<proteinExistence type="predicted"/>
<keyword evidence="1" id="KW-0812">Transmembrane</keyword>
<accession>A0A8E6EU12</accession>
<dbReference type="RefSeq" id="WP_213494538.1">
    <property type="nucleotide sequence ID" value="NZ_CP074694.1"/>
</dbReference>
<evidence type="ECO:0000259" key="2">
    <source>
        <dbReference type="Pfam" id="PF07596"/>
    </source>
</evidence>
<protein>
    <submittedName>
        <fullName evidence="3">DUF1559 domain-containing protein</fullName>
    </submittedName>
</protein>
<keyword evidence="1" id="KW-0472">Membrane</keyword>
<keyword evidence="4" id="KW-1185">Reference proteome</keyword>
<dbReference type="NCBIfam" id="TIGR04294">
    <property type="entry name" value="pre_pil_HX9DG"/>
    <property type="match status" value="1"/>
</dbReference>
<gene>
    <name evidence="3" type="ORF">KIH39_17635</name>
</gene>
<keyword evidence="1" id="KW-1133">Transmembrane helix</keyword>
<reference evidence="3" key="1">
    <citation type="submission" date="2021-05" db="EMBL/GenBank/DDBJ databases">
        <title>Complete genome sequence of the cellulolytic planctomycete Telmatocola sphagniphila SP2T and characterization of the first cellulase from planctomycetes.</title>
        <authorList>
            <person name="Rakitin A.L."/>
            <person name="Beletsky A.V."/>
            <person name="Naumoff D.G."/>
            <person name="Kulichevskaya I.S."/>
            <person name="Mardanov A.V."/>
            <person name="Ravin N.V."/>
            <person name="Dedysh S.N."/>
        </authorList>
    </citation>
    <scope>NUCLEOTIDE SEQUENCE</scope>
    <source>
        <strain evidence="3">SP2T</strain>
    </source>
</reference>
<dbReference type="Pfam" id="PF07596">
    <property type="entry name" value="SBP_bac_10"/>
    <property type="match status" value="1"/>
</dbReference>
<dbReference type="Gene3D" id="3.30.700.10">
    <property type="entry name" value="Glycoprotein, Type 4 Pilin"/>
    <property type="match status" value="1"/>
</dbReference>
<dbReference type="InterPro" id="IPR011453">
    <property type="entry name" value="DUF1559"/>
</dbReference>
<evidence type="ECO:0000313" key="4">
    <source>
        <dbReference type="Proteomes" id="UP000676194"/>
    </source>
</evidence>
<name>A0A8E6EU12_9BACT</name>
<dbReference type="SUPFAM" id="SSF54523">
    <property type="entry name" value="Pili subunits"/>
    <property type="match status" value="1"/>
</dbReference>
<dbReference type="PANTHER" id="PTHR30093">
    <property type="entry name" value="GENERAL SECRETION PATHWAY PROTEIN G"/>
    <property type="match status" value="1"/>
</dbReference>
<dbReference type="Proteomes" id="UP000676194">
    <property type="component" value="Chromosome"/>
</dbReference>
<dbReference type="EMBL" id="CP074694">
    <property type="protein sequence ID" value="QVL30667.1"/>
    <property type="molecule type" value="Genomic_DNA"/>
</dbReference>
<organism evidence="3 4">
    <name type="scientific">Telmatocola sphagniphila</name>
    <dbReference type="NCBI Taxonomy" id="1123043"/>
    <lineage>
        <taxon>Bacteria</taxon>
        <taxon>Pseudomonadati</taxon>
        <taxon>Planctomycetota</taxon>
        <taxon>Planctomycetia</taxon>
        <taxon>Gemmatales</taxon>
        <taxon>Gemmataceae</taxon>
    </lineage>
</organism>
<evidence type="ECO:0000313" key="3">
    <source>
        <dbReference type="EMBL" id="QVL30667.1"/>
    </source>
</evidence>
<dbReference type="AlphaFoldDB" id="A0A8E6EU12"/>
<sequence length="299" mass="32947">MAPQKAKHKCVSRLGITLLELLVVISIITVLCGLLLSGIQNVRSAATRSDCQNRMRQIGLALHQYHYSNLSFPAGVTNRNDPYLYLSWNARILPYLERNDLWQQTVQNYAKSPLTLLNPPYHVTLSTPVEAYRCPNADRMTGKTPEGVDVAFTWYLGVLGSDATLANGVLYANSKVRLTDISDGTSQTIFVGERPPSPDSRWGWWYAGVGQNGTGSGDMILGAAEYNNSFRLPECTHGPHLFKQGKLDNMCDTLHFWSLHPGGANFTFVDGSVKFLTYSANKILSALSTRAGGESFDVP</sequence>
<dbReference type="InterPro" id="IPR027558">
    <property type="entry name" value="Pre_pil_HX9DG_C"/>
</dbReference>